<accession>A0A5K7X500</accession>
<keyword evidence="1" id="KW-0732">Signal</keyword>
<dbReference type="EMBL" id="AP021853">
    <property type="protein sequence ID" value="BBO00029.1"/>
    <property type="molecule type" value="Genomic_DNA"/>
</dbReference>
<feature type="chain" id="PRO_5024874910" evidence="1">
    <location>
        <begin position="26"/>
        <end position="81"/>
    </location>
</feature>
<dbReference type="Proteomes" id="UP000326951">
    <property type="component" value="Chromosome"/>
</dbReference>
<gene>
    <name evidence="2" type="ORF">St703_27330</name>
</gene>
<evidence type="ECO:0000313" key="3">
    <source>
        <dbReference type="Proteomes" id="UP000326951"/>
    </source>
</evidence>
<dbReference type="AlphaFoldDB" id="A0A5K7X500"/>
<proteinExistence type="predicted"/>
<evidence type="ECO:0000313" key="2">
    <source>
        <dbReference type="EMBL" id="BBO00029.1"/>
    </source>
</evidence>
<organism evidence="2 3">
    <name type="scientific">Sporolactobacillus terrae</name>
    <dbReference type="NCBI Taxonomy" id="269673"/>
    <lineage>
        <taxon>Bacteria</taxon>
        <taxon>Bacillati</taxon>
        <taxon>Bacillota</taxon>
        <taxon>Bacilli</taxon>
        <taxon>Bacillales</taxon>
        <taxon>Sporolactobacillaceae</taxon>
        <taxon>Sporolactobacillus</taxon>
    </lineage>
</organism>
<dbReference type="RefSeq" id="WP_139692338.1">
    <property type="nucleotide sequence ID" value="NZ_AP021853.1"/>
</dbReference>
<reference evidence="2 3" key="1">
    <citation type="submission" date="2019-09" db="EMBL/GenBank/DDBJ databases">
        <title>Complete genome sequence of Sporolactobacillus terrae 70-3.</title>
        <authorList>
            <person name="Tanaka N."/>
            <person name="Shiwa Y."/>
            <person name="Fujita N."/>
            <person name="Tanasupawat S."/>
        </authorList>
    </citation>
    <scope>NUCLEOTIDE SEQUENCE [LARGE SCALE GENOMIC DNA]</scope>
    <source>
        <strain evidence="2 3">70-3</strain>
    </source>
</reference>
<evidence type="ECO:0000256" key="1">
    <source>
        <dbReference type="SAM" id="SignalP"/>
    </source>
</evidence>
<feature type="signal peptide" evidence="1">
    <location>
        <begin position="1"/>
        <end position="25"/>
    </location>
</feature>
<name>A0A5K7X500_9BACL</name>
<sequence length="81" mass="9003">MVKVNTLYFDICIACIYALPSTANAESTNELQTKEEVESLVPTLKVIDQISKHLLQFGDSETINEYFSSKGIASQSEEPKC</sequence>
<protein>
    <submittedName>
        <fullName evidence="2">Uncharacterized protein</fullName>
    </submittedName>
</protein>